<organism evidence="2 3">
    <name type="scientific">Dryococelus australis</name>
    <dbReference type="NCBI Taxonomy" id="614101"/>
    <lineage>
        <taxon>Eukaryota</taxon>
        <taxon>Metazoa</taxon>
        <taxon>Ecdysozoa</taxon>
        <taxon>Arthropoda</taxon>
        <taxon>Hexapoda</taxon>
        <taxon>Insecta</taxon>
        <taxon>Pterygota</taxon>
        <taxon>Neoptera</taxon>
        <taxon>Polyneoptera</taxon>
        <taxon>Phasmatodea</taxon>
        <taxon>Verophasmatodea</taxon>
        <taxon>Anareolatae</taxon>
        <taxon>Phasmatidae</taxon>
        <taxon>Eurycanthinae</taxon>
        <taxon>Dryococelus</taxon>
    </lineage>
</organism>
<feature type="region of interest" description="Disordered" evidence="1">
    <location>
        <begin position="107"/>
        <end position="126"/>
    </location>
</feature>
<feature type="compositionally biased region" description="Polar residues" evidence="1">
    <location>
        <begin position="109"/>
        <end position="118"/>
    </location>
</feature>
<gene>
    <name evidence="2" type="ORF">PR048_006908</name>
</gene>
<evidence type="ECO:0000313" key="3">
    <source>
        <dbReference type="Proteomes" id="UP001159363"/>
    </source>
</evidence>
<dbReference type="Proteomes" id="UP001159363">
    <property type="component" value="Chromosome 2"/>
</dbReference>
<feature type="region of interest" description="Disordered" evidence="1">
    <location>
        <begin position="65"/>
        <end position="96"/>
    </location>
</feature>
<proteinExistence type="predicted"/>
<protein>
    <submittedName>
        <fullName evidence="2">Uncharacterized protein</fullName>
    </submittedName>
</protein>
<accession>A0ABQ9IEG1</accession>
<reference evidence="2 3" key="1">
    <citation type="submission" date="2023-02" db="EMBL/GenBank/DDBJ databases">
        <title>LHISI_Scaffold_Assembly.</title>
        <authorList>
            <person name="Stuart O.P."/>
            <person name="Cleave R."/>
            <person name="Magrath M.J.L."/>
            <person name="Mikheyev A.S."/>
        </authorList>
    </citation>
    <scope>NUCLEOTIDE SEQUENCE [LARGE SCALE GENOMIC DNA]</scope>
    <source>
        <strain evidence="2">Daus_M_001</strain>
        <tissue evidence="2">Leg muscle</tissue>
    </source>
</reference>
<keyword evidence="3" id="KW-1185">Reference proteome</keyword>
<comment type="caution">
    <text evidence="2">The sequence shown here is derived from an EMBL/GenBank/DDBJ whole genome shotgun (WGS) entry which is preliminary data.</text>
</comment>
<evidence type="ECO:0000256" key="1">
    <source>
        <dbReference type="SAM" id="MobiDB-lite"/>
    </source>
</evidence>
<name>A0ABQ9IEG1_9NEOP</name>
<sequence length="1058" mass="116106">MLEGIASRDLRVAAQRSGGRESSAADIANGNVPLASVPRLKIRSARNTVPFRELQVTALQINGCDTSPSSRRGLRKVTVKEKAVPGENPLSAKISPPPSHLLHLANVSHVPNNPTSDQQKQRYQRPRNLAESPYVASYWNGFTCVGCVYGGAGPSFSQRRGDVRPRARRCALLKYGGCILVVDLAPLYATICTRKPTLQFWKERAWPTRSPDLFPLGFFIAVSPEVSCVSAIQPAQSPEDIIARLAVINNTVDVPMPGRLQGACFTRAEKYVAMRGANFEHLSRPGFNPRPGHSGSSPVGIVPDDAVDRRVFSGSPHPSFRRCSMLTSITLIVNSSILRAVQIVWTGPLFASVEAEQTIFTNPSFRRQKRKLDKSVDMYYAPRPEFISGIQLRPSGKARAAGCISRESGVVLLHPGPAFLLVLDTRIERLDCQSRVCSSHSALVVPRVVLPWVWEDQFLWDTHHTNGKLEGCPYRALAVPRGIHLLVLEDQTLVGQHLRIGTIPSAAPLTQPHTSGIGVGGRAYSSAAVTGGFVTVATRGGRVERRAGPPIFREKIPQLVVLQNTWLDDVNTLASDVSTSQSWTFGVKEQDSNHGPLTGEITVLTVAPPCSTVRRSLEHVDYASLTCGTHDKACTLHLALHCLLVRAVAVSGGADNNRRLCDLRPSPRGQRVLALVLGSRCPSSVGRERRSLACPWLRRTHACLCSVCIVCDIYLLHAAFVRRLYVGRSLLLPRAICTDPPTNETPLPLNVVEIPSGRTQRWEITRNQVSSVGYPRSISEEVSCNLQRRAVLNFVGMPEPPRYFSRVAHSLFCAFVSLWPDDCRGELHDVGRNVLAALVREQRARYADATRGDRTVQEVTADLIATAEQFRGSVAPSVEARIIRYYLLFAGFIKKKKKRKGNRLQECPEDRTGDDCVSGRTSYVYKEGKSCKETCIAAEKDWAAMASNWGHDYLPNITGRGPGRQRPIGAKPVAPPLPLAGSNHCWSEAWVGFAPAAVTRGIAVQPFMDSKHHHNDGTFQQSNALCRRAQVVHRIGSSSILVCFDNCCGHLVRSMLSP</sequence>
<dbReference type="EMBL" id="JARBHB010000002">
    <property type="protein sequence ID" value="KAJ8894293.1"/>
    <property type="molecule type" value="Genomic_DNA"/>
</dbReference>
<evidence type="ECO:0000313" key="2">
    <source>
        <dbReference type="EMBL" id="KAJ8894293.1"/>
    </source>
</evidence>